<evidence type="ECO:0000256" key="1">
    <source>
        <dbReference type="SAM" id="MobiDB-lite"/>
    </source>
</evidence>
<feature type="region of interest" description="Disordered" evidence="1">
    <location>
        <begin position="1"/>
        <end position="24"/>
    </location>
</feature>
<dbReference type="RefSeq" id="WP_012807917.1">
    <property type="nucleotide sequence ID" value="NC_013202.1"/>
</dbReference>
<dbReference type="STRING" id="485914.Hmuk_0389"/>
<evidence type="ECO:0000313" key="3">
    <source>
        <dbReference type="Proteomes" id="UP000001746"/>
    </source>
</evidence>
<dbReference type="KEGG" id="hmu:Hmuk_0389"/>
<dbReference type="OrthoDB" id="204433at2157"/>
<dbReference type="EMBL" id="CP001688">
    <property type="protein sequence ID" value="ACV46524.1"/>
    <property type="molecule type" value="Genomic_DNA"/>
</dbReference>
<name>C7NXT6_HALMD</name>
<gene>
    <name evidence="2" type="ordered locus">Hmuk_0389</name>
</gene>
<dbReference type="HOGENOM" id="CLU_212427_0_0_2"/>
<dbReference type="GeneID" id="59369184"/>
<dbReference type="eggNOG" id="arCOG06242">
    <property type="taxonomic scope" value="Archaea"/>
</dbReference>
<accession>C7NXT6</accession>
<proteinExistence type="predicted"/>
<feature type="compositionally biased region" description="Basic and acidic residues" evidence="1">
    <location>
        <begin position="7"/>
        <end position="20"/>
    </location>
</feature>
<keyword evidence="3" id="KW-1185">Reference proteome</keyword>
<reference evidence="2 3" key="1">
    <citation type="journal article" date="2009" name="Stand. Genomic Sci.">
        <title>Complete genome sequence of Halomicrobium mukohataei type strain (arg-2).</title>
        <authorList>
            <person name="Tindall B.J."/>
            <person name="Schneider S."/>
            <person name="Lapidus A."/>
            <person name="Copeland A."/>
            <person name="Glavina Del Rio T."/>
            <person name="Nolan M."/>
            <person name="Lucas S."/>
            <person name="Chen F."/>
            <person name="Tice H."/>
            <person name="Cheng J.F."/>
            <person name="Saunders E."/>
            <person name="Bruce D."/>
            <person name="Goodwin L."/>
            <person name="Pitluck S."/>
            <person name="Mikhailova N."/>
            <person name="Pati A."/>
            <person name="Ivanova N."/>
            <person name="Mavrommatis K."/>
            <person name="Chen A."/>
            <person name="Palaniappan K."/>
            <person name="Chain P."/>
            <person name="Land M."/>
            <person name="Hauser L."/>
            <person name="Chang Y.J."/>
            <person name="Jeffries C.D."/>
            <person name="Brettin T."/>
            <person name="Han C."/>
            <person name="Rohde M."/>
            <person name="Goker M."/>
            <person name="Bristow J."/>
            <person name="Eisen J.A."/>
            <person name="Markowitz V."/>
            <person name="Hugenholtz P."/>
            <person name="Klenk H.P."/>
            <person name="Kyrpides N.C."/>
            <person name="Detter J.C."/>
        </authorList>
    </citation>
    <scope>NUCLEOTIDE SEQUENCE [LARGE SCALE GENOMIC DNA]</scope>
    <source>
        <strain evidence="3">ATCC 700874 / DSM 12286 / JCM 9738 / NCIMB 13541</strain>
    </source>
</reference>
<dbReference type="Proteomes" id="UP000001746">
    <property type="component" value="Chromosome"/>
</dbReference>
<organism evidence="2 3">
    <name type="scientific">Halomicrobium mukohataei (strain ATCC 700874 / DSM 12286 / JCM 9738 / NCIMB 13541)</name>
    <name type="common">Haloarcula mukohataei</name>
    <dbReference type="NCBI Taxonomy" id="485914"/>
    <lineage>
        <taxon>Archaea</taxon>
        <taxon>Methanobacteriati</taxon>
        <taxon>Methanobacteriota</taxon>
        <taxon>Stenosarchaea group</taxon>
        <taxon>Halobacteria</taxon>
        <taxon>Halobacteriales</taxon>
        <taxon>Haloarculaceae</taxon>
        <taxon>Halomicrobium</taxon>
    </lineage>
</organism>
<sequence>MATTTAPDDRAGEPATDRPSIDVCETCPGSRTFIESDNTEGWIATDLVVDVRR</sequence>
<dbReference type="AlphaFoldDB" id="C7NXT6"/>
<evidence type="ECO:0000313" key="2">
    <source>
        <dbReference type="EMBL" id="ACV46524.1"/>
    </source>
</evidence>
<protein>
    <submittedName>
        <fullName evidence="2">Uncharacterized protein</fullName>
    </submittedName>
</protein>